<dbReference type="InterPro" id="IPR011701">
    <property type="entry name" value="MFS"/>
</dbReference>
<dbReference type="SUPFAM" id="SSF103473">
    <property type="entry name" value="MFS general substrate transporter"/>
    <property type="match status" value="1"/>
</dbReference>
<gene>
    <name evidence="6" type="ORF">W822_00725</name>
</gene>
<dbReference type="HOGENOM" id="CLU_001265_10_13_4"/>
<dbReference type="RefSeq" id="WP_024003216.1">
    <property type="nucleotide sequence ID" value="NZ_KI650979.1"/>
</dbReference>
<feature type="transmembrane region" description="Helical" evidence="4">
    <location>
        <begin position="49"/>
        <end position="69"/>
    </location>
</feature>
<feature type="transmembrane region" description="Helical" evidence="4">
    <location>
        <begin position="142"/>
        <end position="161"/>
    </location>
</feature>
<feature type="transmembrane region" description="Helical" evidence="4">
    <location>
        <begin position="372"/>
        <end position="392"/>
    </location>
</feature>
<comment type="caution">
    <text evidence="6">The sequence shown here is derived from an EMBL/GenBank/DDBJ whole genome shotgun (WGS) entry which is preliminary data.</text>
</comment>
<feature type="transmembrane region" description="Helical" evidence="4">
    <location>
        <begin position="212"/>
        <end position="238"/>
    </location>
</feature>
<organism evidence="6 7">
    <name type="scientific">Advenella kashmirensis W13003</name>
    <dbReference type="NCBI Taxonomy" id="1424334"/>
    <lineage>
        <taxon>Bacteria</taxon>
        <taxon>Pseudomonadati</taxon>
        <taxon>Pseudomonadota</taxon>
        <taxon>Betaproteobacteria</taxon>
        <taxon>Burkholderiales</taxon>
        <taxon>Alcaligenaceae</taxon>
    </lineage>
</organism>
<dbReference type="InterPro" id="IPR052952">
    <property type="entry name" value="MFS-Transporter"/>
</dbReference>
<feature type="transmembrane region" description="Helical" evidence="4">
    <location>
        <begin position="343"/>
        <end position="366"/>
    </location>
</feature>
<feature type="transmembrane region" description="Helical" evidence="4">
    <location>
        <begin position="309"/>
        <end position="331"/>
    </location>
</feature>
<proteinExistence type="predicted"/>
<dbReference type="GO" id="GO:0022857">
    <property type="term" value="F:transmembrane transporter activity"/>
    <property type="evidence" value="ECO:0007669"/>
    <property type="project" value="InterPro"/>
</dbReference>
<keyword evidence="7" id="KW-1185">Reference proteome</keyword>
<feature type="transmembrane region" description="Helical" evidence="4">
    <location>
        <begin position="76"/>
        <end position="97"/>
    </location>
</feature>
<dbReference type="Pfam" id="PF07690">
    <property type="entry name" value="MFS_1"/>
    <property type="match status" value="1"/>
</dbReference>
<dbReference type="PANTHER" id="PTHR23527:SF1">
    <property type="entry name" value="BLL3282 PROTEIN"/>
    <property type="match status" value="1"/>
</dbReference>
<reference evidence="6 7" key="1">
    <citation type="journal article" date="2014" name="Genome Announc.">
        <title>Draft Genome Sequence of Advenella kashmirensis Strain W13003, a Polycyclic Aromatic Hydrocarbon-Degrading Bacterium.</title>
        <authorList>
            <person name="Wang X."/>
            <person name="Jin D."/>
            <person name="Zhou L."/>
            <person name="Wu L."/>
            <person name="An W."/>
            <person name="Zhao L."/>
        </authorList>
    </citation>
    <scope>NUCLEOTIDE SEQUENCE [LARGE SCALE GENOMIC DNA]</scope>
    <source>
        <strain evidence="6 7">W13003</strain>
    </source>
</reference>
<dbReference type="STRING" id="1424334.W822_00725"/>
<evidence type="ECO:0000313" key="6">
    <source>
        <dbReference type="EMBL" id="ETF03777.1"/>
    </source>
</evidence>
<evidence type="ECO:0000256" key="1">
    <source>
        <dbReference type="ARBA" id="ARBA00022692"/>
    </source>
</evidence>
<evidence type="ECO:0000256" key="4">
    <source>
        <dbReference type="SAM" id="Phobius"/>
    </source>
</evidence>
<keyword evidence="3 4" id="KW-0472">Membrane</keyword>
<dbReference type="InterPro" id="IPR020846">
    <property type="entry name" value="MFS_dom"/>
</dbReference>
<dbReference type="PATRIC" id="fig|1424334.3.peg.154"/>
<evidence type="ECO:0000256" key="2">
    <source>
        <dbReference type="ARBA" id="ARBA00022989"/>
    </source>
</evidence>
<dbReference type="AlphaFoldDB" id="V8QVU6"/>
<feature type="domain" description="Major facilitator superfamily (MFS) profile" evidence="5">
    <location>
        <begin position="10"/>
        <end position="396"/>
    </location>
</feature>
<sequence length="402" mass="40977">MLKTEKSAGLLATPGVVSLLLVIALGIGSFSILLPLSPGWAIRGGASEAAAGSVTAVLMAFTVLTQLYVDRALKHFGWGTVLAAGLLALGAPALLQATSFDLAIILLSSAIRGIGFGIMTVCGATAIALLAPPERRGAAVGLYGLAVASPQLVLVSSAPILEQHLGILTVTLIATLPVFGLFWTRALGHLLDDHTRAHNKPAGSGSAQRRSVFFLIAPVLLSLFIVTSSGGAIMTFAGQITADAASATFALLCLTGLATPTRWVFGTLSDRYPVKYLIIALAAACCLGMAALSASVLAPDAAWGLTWLYLGSSLLGVSYGGMQTATLVCAYRLAGNSQIARVAVLWNVTFDLGTGVGAMFTGVIAATTGFGVAFGALSAAAVVSLLLILTHLQAVNNNASSR</sequence>
<accession>V8QVU6</accession>
<feature type="transmembrane region" description="Helical" evidence="4">
    <location>
        <begin position="167"/>
        <end position="191"/>
    </location>
</feature>
<evidence type="ECO:0000256" key="3">
    <source>
        <dbReference type="ARBA" id="ARBA00023136"/>
    </source>
</evidence>
<keyword evidence="2 4" id="KW-1133">Transmembrane helix</keyword>
<evidence type="ECO:0000313" key="7">
    <source>
        <dbReference type="Proteomes" id="UP000018733"/>
    </source>
</evidence>
<evidence type="ECO:0000259" key="5">
    <source>
        <dbReference type="PROSITE" id="PS50850"/>
    </source>
</evidence>
<feature type="transmembrane region" description="Helical" evidence="4">
    <location>
        <begin position="103"/>
        <end position="130"/>
    </location>
</feature>
<dbReference type="Proteomes" id="UP000018733">
    <property type="component" value="Unassembled WGS sequence"/>
</dbReference>
<dbReference type="eggNOG" id="COG2223">
    <property type="taxonomic scope" value="Bacteria"/>
</dbReference>
<dbReference type="PROSITE" id="PS50850">
    <property type="entry name" value="MFS"/>
    <property type="match status" value="1"/>
</dbReference>
<name>V8QVU6_9BURK</name>
<feature type="transmembrane region" description="Helical" evidence="4">
    <location>
        <begin position="244"/>
        <end position="265"/>
    </location>
</feature>
<keyword evidence="1 4" id="KW-0812">Transmembrane</keyword>
<dbReference type="InterPro" id="IPR036259">
    <property type="entry name" value="MFS_trans_sf"/>
</dbReference>
<dbReference type="EMBL" id="AYXT01000001">
    <property type="protein sequence ID" value="ETF03777.1"/>
    <property type="molecule type" value="Genomic_DNA"/>
</dbReference>
<dbReference type="Gene3D" id="1.20.1250.20">
    <property type="entry name" value="MFS general substrate transporter like domains"/>
    <property type="match status" value="2"/>
</dbReference>
<dbReference type="PANTHER" id="PTHR23527">
    <property type="entry name" value="BLL3282 PROTEIN"/>
    <property type="match status" value="1"/>
</dbReference>
<feature type="transmembrane region" description="Helical" evidence="4">
    <location>
        <begin position="277"/>
        <end position="297"/>
    </location>
</feature>
<feature type="transmembrane region" description="Helical" evidence="4">
    <location>
        <begin position="12"/>
        <end position="37"/>
    </location>
</feature>
<protein>
    <submittedName>
        <fullName evidence="6">Transporter</fullName>
    </submittedName>
</protein>